<dbReference type="GO" id="GO:0070006">
    <property type="term" value="F:metalloaminopeptidase activity"/>
    <property type="evidence" value="ECO:0007669"/>
    <property type="project" value="InterPro"/>
</dbReference>
<name>A0A316DGH8_9BACL</name>
<keyword evidence="9" id="KW-0645">Protease</keyword>
<evidence type="ECO:0000256" key="6">
    <source>
        <dbReference type="ARBA" id="ARBA00022801"/>
    </source>
</evidence>
<evidence type="ECO:0000256" key="4">
    <source>
        <dbReference type="ARBA" id="ARBA00012574"/>
    </source>
</evidence>
<feature type="domain" description="Aminopeptidase P N-terminal" evidence="8">
    <location>
        <begin position="1"/>
        <end position="137"/>
    </location>
</feature>
<reference evidence="9 10" key="1">
    <citation type="submission" date="2018-05" db="EMBL/GenBank/DDBJ databases">
        <title>Genomic Encyclopedia of Type Strains, Phase IV (KMG-IV): sequencing the most valuable type-strain genomes for metagenomic binning, comparative biology and taxonomic classification.</title>
        <authorList>
            <person name="Goeker M."/>
        </authorList>
    </citation>
    <scope>NUCLEOTIDE SEQUENCE [LARGE SCALE GENOMIC DNA]</scope>
    <source>
        <strain evidence="9 10">DSM 18773</strain>
    </source>
</reference>
<dbReference type="GO" id="GO:0005829">
    <property type="term" value="C:cytosol"/>
    <property type="evidence" value="ECO:0007669"/>
    <property type="project" value="TreeGrafter"/>
</dbReference>
<accession>A0A316DGH8</accession>
<organism evidence="9 10">
    <name type="scientific">Tumebacillus permanentifrigoris</name>
    <dbReference type="NCBI Taxonomy" id="378543"/>
    <lineage>
        <taxon>Bacteria</taxon>
        <taxon>Bacillati</taxon>
        <taxon>Bacillota</taxon>
        <taxon>Bacilli</taxon>
        <taxon>Bacillales</taxon>
        <taxon>Alicyclobacillaceae</taxon>
        <taxon>Tumebacillus</taxon>
    </lineage>
</organism>
<dbReference type="InterPro" id="IPR052433">
    <property type="entry name" value="X-Pro_dipept-like"/>
</dbReference>
<dbReference type="AlphaFoldDB" id="A0A316DGH8"/>
<gene>
    <name evidence="9" type="ORF">C7459_103213</name>
</gene>
<dbReference type="Proteomes" id="UP000245634">
    <property type="component" value="Unassembled WGS sequence"/>
</dbReference>
<evidence type="ECO:0000313" key="10">
    <source>
        <dbReference type="Proteomes" id="UP000245634"/>
    </source>
</evidence>
<dbReference type="PANTHER" id="PTHR43226:SF4">
    <property type="entry name" value="XAA-PRO AMINOPEPTIDASE 3"/>
    <property type="match status" value="1"/>
</dbReference>
<evidence type="ECO:0000256" key="2">
    <source>
        <dbReference type="ARBA" id="ARBA00001936"/>
    </source>
</evidence>
<evidence type="ECO:0000259" key="8">
    <source>
        <dbReference type="SMART" id="SM01011"/>
    </source>
</evidence>
<keyword evidence="6" id="KW-0378">Hydrolase</keyword>
<keyword evidence="5" id="KW-0479">Metal-binding</keyword>
<comment type="cofactor">
    <cofactor evidence="2">
        <name>Mn(2+)</name>
        <dbReference type="ChEBI" id="CHEBI:29035"/>
    </cofactor>
</comment>
<dbReference type="OrthoDB" id="9806388at2"/>
<keyword evidence="9" id="KW-0031">Aminopeptidase</keyword>
<comment type="catalytic activity">
    <reaction evidence="1">
        <text>Release of any N-terminal amino acid, including proline, that is linked to proline, even from a dipeptide or tripeptide.</text>
        <dbReference type="EC" id="3.4.11.9"/>
    </reaction>
</comment>
<dbReference type="EC" id="3.4.11.9" evidence="4"/>
<evidence type="ECO:0000256" key="3">
    <source>
        <dbReference type="ARBA" id="ARBA00008766"/>
    </source>
</evidence>
<dbReference type="Pfam" id="PF00557">
    <property type="entry name" value="Peptidase_M24"/>
    <property type="match status" value="1"/>
</dbReference>
<dbReference type="SUPFAM" id="SSF53092">
    <property type="entry name" value="Creatinase/prolidase N-terminal domain"/>
    <property type="match status" value="1"/>
</dbReference>
<dbReference type="InterPro" id="IPR036005">
    <property type="entry name" value="Creatinase/aminopeptidase-like"/>
</dbReference>
<dbReference type="Gene3D" id="3.40.350.10">
    <property type="entry name" value="Creatinase/prolidase N-terminal domain"/>
    <property type="match status" value="1"/>
</dbReference>
<dbReference type="Pfam" id="PF05195">
    <property type="entry name" value="AMP_N"/>
    <property type="match status" value="1"/>
</dbReference>
<dbReference type="CDD" id="cd01087">
    <property type="entry name" value="Prolidase"/>
    <property type="match status" value="1"/>
</dbReference>
<sequence>MKKEFFVQNRKNLHDRLPDQSITLFFAGEAPQKSADDKYVFTPNRNFYYLTGLVKEQLILAFLKLDGKVEEQLYIQRVDPVLEKWEGKMLTTDEAKELTGVATVRYLDEFESVAFNRTLHNNEVHALALDLERRGFDALPTRANLFAQEAKTRYPYLQIVNIYPAVSELRTRKTAEEVAKIKKAAELTNLGIQRMMKHAHECETEYQLEAHFNFALHSAGIRETAFHSIVAAGGNATVLHYSENNCRIGDNELVQIDLGAEFEFYKADISRVIPKSGTFTDRQKQLYNIVLKAELEVIAAIKPGVPFKELNEIAKRVLAEGCIQIGLIQEASELPEYYYHGVSHHLGLDTHDVGNYRELVLEPGMVLTVEPGLYVAAEQIGIRIEDDVLVTEDGHEVLSEGILKTVEEIEAYMAR</sequence>
<dbReference type="RefSeq" id="WP_109686936.1">
    <property type="nucleotide sequence ID" value="NZ_QGGL01000003.1"/>
</dbReference>
<evidence type="ECO:0000256" key="1">
    <source>
        <dbReference type="ARBA" id="ARBA00001424"/>
    </source>
</evidence>
<keyword evidence="7" id="KW-0464">Manganese</keyword>
<proteinExistence type="inferred from homology"/>
<dbReference type="InterPro" id="IPR029149">
    <property type="entry name" value="Creatin/AminoP/Spt16_N"/>
</dbReference>
<dbReference type="SUPFAM" id="SSF55920">
    <property type="entry name" value="Creatinase/aminopeptidase"/>
    <property type="match status" value="1"/>
</dbReference>
<dbReference type="SMART" id="SM01011">
    <property type="entry name" value="AMP_N"/>
    <property type="match status" value="1"/>
</dbReference>
<protein>
    <recommendedName>
        <fullName evidence="4">Xaa-Pro aminopeptidase</fullName>
        <ecNumber evidence="4">3.4.11.9</ecNumber>
    </recommendedName>
</protein>
<dbReference type="Gene3D" id="3.90.230.10">
    <property type="entry name" value="Creatinase/methionine aminopeptidase superfamily"/>
    <property type="match status" value="1"/>
</dbReference>
<keyword evidence="10" id="KW-1185">Reference proteome</keyword>
<dbReference type="EMBL" id="QGGL01000003">
    <property type="protein sequence ID" value="PWK15673.1"/>
    <property type="molecule type" value="Genomic_DNA"/>
</dbReference>
<dbReference type="GO" id="GO:0006508">
    <property type="term" value="P:proteolysis"/>
    <property type="evidence" value="ECO:0007669"/>
    <property type="project" value="TreeGrafter"/>
</dbReference>
<dbReference type="PANTHER" id="PTHR43226">
    <property type="entry name" value="XAA-PRO AMINOPEPTIDASE 3"/>
    <property type="match status" value="1"/>
</dbReference>
<dbReference type="GO" id="GO:0030145">
    <property type="term" value="F:manganese ion binding"/>
    <property type="evidence" value="ECO:0007669"/>
    <property type="project" value="InterPro"/>
</dbReference>
<evidence type="ECO:0000313" key="9">
    <source>
        <dbReference type="EMBL" id="PWK15673.1"/>
    </source>
</evidence>
<evidence type="ECO:0000256" key="5">
    <source>
        <dbReference type="ARBA" id="ARBA00022723"/>
    </source>
</evidence>
<dbReference type="InterPro" id="IPR007865">
    <property type="entry name" value="Aminopep_P_N"/>
</dbReference>
<dbReference type="InterPro" id="IPR000994">
    <property type="entry name" value="Pept_M24"/>
</dbReference>
<evidence type="ECO:0000256" key="7">
    <source>
        <dbReference type="ARBA" id="ARBA00023211"/>
    </source>
</evidence>
<comment type="similarity">
    <text evidence="3">Belongs to the peptidase M24B family.</text>
</comment>
<comment type="caution">
    <text evidence="9">The sequence shown here is derived from an EMBL/GenBank/DDBJ whole genome shotgun (WGS) entry which is preliminary data.</text>
</comment>